<feature type="region of interest" description="Disordered" evidence="1">
    <location>
        <begin position="13"/>
        <end position="36"/>
    </location>
</feature>
<dbReference type="Proteomes" id="UP001472677">
    <property type="component" value="Unassembled WGS sequence"/>
</dbReference>
<evidence type="ECO:0000313" key="3">
    <source>
        <dbReference type="Proteomes" id="UP001472677"/>
    </source>
</evidence>
<evidence type="ECO:0000256" key="1">
    <source>
        <dbReference type="SAM" id="MobiDB-lite"/>
    </source>
</evidence>
<proteinExistence type="predicted"/>
<feature type="compositionally biased region" description="Low complexity" evidence="1">
    <location>
        <begin position="18"/>
        <end position="30"/>
    </location>
</feature>
<keyword evidence="3" id="KW-1185">Reference proteome</keyword>
<gene>
    <name evidence="2" type="ORF">V6N12_013991</name>
</gene>
<sequence length="102" mass="11388">MLQHSRHPILHGINATASSPFHSTLSTSSSLHRKQTTNHLPQAISAEIIHQRPRLLTVLSHPQTQVVACPQAMEQKNGIAKIRSQDMFMAEIHPSEYKAATY</sequence>
<reference evidence="2 3" key="1">
    <citation type="journal article" date="2024" name="G3 (Bethesda)">
        <title>Genome assembly of Hibiscus sabdariffa L. provides insights into metabolisms of medicinal natural products.</title>
        <authorList>
            <person name="Kim T."/>
        </authorList>
    </citation>
    <scope>NUCLEOTIDE SEQUENCE [LARGE SCALE GENOMIC DNA]</scope>
    <source>
        <strain evidence="2">TK-2024</strain>
        <tissue evidence="2">Old leaves</tissue>
    </source>
</reference>
<accession>A0ABR2BFW8</accession>
<name>A0ABR2BFW8_9ROSI</name>
<comment type="caution">
    <text evidence="2">The sequence shown here is derived from an EMBL/GenBank/DDBJ whole genome shotgun (WGS) entry which is preliminary data.</text>
</comment>
<evidence type="ECO:0000313" key="2">
    <source>
        <dbReference type="EMBL" id="KAK8505781.1"/>
    </source>
</evidence>
<organism evidence="2 3">
    <name type="scientific">Hibiscus sabdariffa</name>
    <name type="common">roselle</name>
    <dbReference type="NCBI Taxonomy" id="183260"/>
    <lineage>
        <taxon>Eukaryota</taxon>
        <taxon>Viridiplantae</taxon>
        <taxon>Streptophyta</taxon>
        <taxon>Embryophyta</taxon>
        <taxon>Tracheophyta</taxon>
        <taxon>Spermatophyta</taxon>
        <taxon>Magnoliopsida</taxon>
        <taxon>eudicotyledons</taxon>
        <taxon>Gunneridae</taxon>
        <taxon>Pentapetalae</taxon>
        <taxon>rosids</taxon>
        <taxon>malvids</taxon>
        <taxon>Malvales</taxon>
        <taxon>Malvaceae</taxon>
        <taxon>Malvoideae</taxon>
        <taxon>Hibiscus</taxon>
    </lineage>
</organism>
<protein>
    <submittedName>
        <fullName evidence="2">Uncharacterized protein</fullName>
    </submittedName>
</protein>
<dbReference type="EMBL" id="JBBPBM010000123">
    <property type="protein sequence ID" value="KAK8505781.1"/>
    <property type="molecule type" value="Genomic_DNA"/>
</dbReference>